<gene>
    <name evidence="3" type="ORF">FB45DRAFT_1028409</name>
</gene>
<evidence type="ECO:0000256" key="1">
    <source>
        <dbReference type="SAM" id="Coils"/>
    </source>
</evidence>
<organism evidence="3 4">
    <name type="scientific">Roridomyces roridus</name>
    <dbReference type="NCBI Taxonomy" id="1738132"/>
    <lineage>
        <taxon>Eukaryota</taxon>
        <taxon>Fungi</taxon>
        <taxon>Dikarya</taxon>
        <taxon>Basidiomycota</taxon>
        <taxon>Agaricomycotina</taxon>
        <taxon>Agaricomycetes</taxon>
        <taxon>Agaricomycetidae</taxon>
        <taxon>Agaricales</taxon>
        <taxon>Marasmiineae</taxon>
        <taxon>Mycenaceae</taxon>
        <taxon>Roridomyces</taxon>
    </lineage>
</organism>
<dbReference type="AlphaFoldDB" id="A0AAD7FJJ9"/>
<comment type="caution">
    <text evidence="3">The sequence shown here is derived from an EMBL/GenBank/DDBJ whole genome shotgun (WGS) entry which is preliminary data.</text>
</comment>
<keyword evidence="4" id="KW-1185">Reference proteome</keyword>
<name>A0AAD7FJJ9_9AGAR</name>
<evidence type="ECO:0000313" key="4">
    <source>
        <dbReference type="Proteomes" id="UP001221142"/>
    </source>
</evidence>
<sequence>MSTNVQTLKEKPRGRPRGSGSKQGGGQAQGRGKSRKTQEESVETVAAKEEELLKLEKAAKKRMDDRVEALEAELVEDEHQTNQLQTEHDDEFSELDASDIKRYEALRAETCGFGGELEQVR</sequence>
<proteinExistence type="predicted"/>
<evidence type="ECO:0000313" key="3">
    <source>
        <dbReference type="EMBL" id="KAJ7628310.1"/>
    </source>
</evidence>
<accession>A0AAD7FJJ9</accession>
<dbReference type="Proteomes" id="UP001221142">
    <property type="component" value="Unassembled WGS sequence"/>
</dbReference>
<feature type="coiled-coil region" evidence="1">
    <location>
        <begin position="53"/>
        <end position="87"/>
    </location>
</feature>
<feature type="region of interest" description="Disordered" evidence="2">
    <location>
        <begin position="1"/>
        <end position="45"/>
    </location>
</feature>
<reference evidence="3" key="1">
    <citation type="submission" date="2023-03" db="EMBL/GenBank/DDBJ databases">
        <title>Massive genome expansion in bonnet fungi (Mycena s.s.) driven by repeated elements and novel gene families across ecological guilds.</title>
        <authorList>
            <consortium name="Lawrence Berkeley National Laboratory"/>
            <person name="Harder C.B."/>
            <person name="Miyauchi S."/>
            <person name="Viragh M."/>
            <person name="Kuo A."/>
            <person name="Thoen E."/>
            <person name="Andreopoulos B."/>
            <person name="Lu D."/>
            <person name="Skrede I."/>
            <person name="Drula E."/>
            <person name="Henrissat B."/>
            <person name="Morin E."/>
            <person name="Kohler A."/>
            <person name="Barry K."/>
            <person name="LaButti K."/>
            <person name="Morin E."/>
            <person name="Salamov A."/>
            <person name="Lipzen A."/>
            <person name="Mereny Z."/>
            <person name="Hegedus B."/>
            <person name="Baldrian P."/>
            <person name="Stursova M."/>
            <person name="Weitz H."/>
            <person name="Taylor A."/>
            <person name="Grigoriev I.V."/>
            <person name="Nagy L.G."/>
            <person name="Martin F."/>
            <person name="Kauserud H."/>
        </authorList>
    </citation>
    <scope>NUCLEOTIDE SEQUENCE</scope>
    <source>
        <strain evidence="3">9284</strain>
    </source>
</reference>
<dbReference type="EMBL" id="JARKIF010000010">
    <property type="protein sequence ID" value="KAJ7628310.1"/>
    <property type="molecule type" value="Genomic_DNA"/>
</dbReference>
<evidence type="ECO:0000256" key="2">
    <source>
        <dbReference type="SAM" id="MobiDB-lite"/>
    </source>
</evidence>
<protein>
    <submittedName>
        <fullName evidence="3">Uncharacterized protein</fullName>
    </submittedName>
</protein>
<keyword evidence="1" id="KW-0175">Coiled coil</keyword>